<comment type="subcellular location">
    <subcellularLocation>
        <location evidence="1">Plastid</location>
    </subcellularLocation>
</comment>
<keyword evidence="5" id="KW-1185">Reference proteome</keyword>
<dbReference type="PANTHER" id="PTHR31906">
    <property type="entry name" value="PLASTID-LIPID-ASSOCIATED PROTEIN 4, CHLOROPLASTIC-RELATED"/>
    <property type="match status" value="1"/>
</dbReference>
<comment type="caution">
    <text evidence="4">The sequence shown here is derived from an EMBL/GenBank/DDBJ whole genome shotgun (WGS) entry which is preliminary data.</text>
</comment>
<organism evidence="4 5">
    <name type="scientific">Polarella glacialis</name>
    <name type="common">Dinoflagellate</name>
    <dbReference type="NCBI Taxonomy" id="89957"/>
    <lineage>
        <taxon>Eukaryota</taxon>
        <taxon>Sar</taxon>
        <taxon>Alveolata</taxon>
        <taxon>Dinophyceae</taxon>
        <taxon>Suessiales</taxon>
        <taxon>Suessiaceae</taxon>
        <taxon>Polarella</taxon>
    </lineage>
</organism>
<sequence>MSLLGGPDGARPRRRPFGRLPAAVAMTMTVAWAASRAFSGPASGQSGSVFSCLPLPPLRGSTSSLSLRGPFRCAVPLAVATGDAWRLQKSVGVAAHSGGSNEAASAEAITPREALRQELLAAIADFKVVQAKSGGEPKVDFGVKGGELDKKSRAPRNLLADGVFRSISPELEAAAERAVSLAKQIAPLTPNLRPLRGFGTAAGATDCPLHGAWRLLFTTAADATFSKNSTRGAATVSNVVDAAAGTVTNCVDFAIPQNGEPAPALESLRVHLTAKAETDDRLVLAFRFIKARITRIFGLSLGRRRLTLTLPVPGPLLTRIISFFTRQTPPQPFFQVLYLDDTLRIHETGQGNLFVQEKFTLA</sequence>
<name>A0A813FNF6_POLGL</name>
<evidence type="ECO:0000313" key="5">
    <source>
        <dbReference type="Proteomes" id="UP000654075"/>
    </source>
</evidence>
<dbReference type="Pfam" id="PF04755">
    <property type="entry name" value="PAP_fibrillin"/>
    <property type="match status" value="1"/>
</dbReference>
<dbReference type="EMBL" id="CAJNNV010025406">
    <property type="protein sequence ID" value="CAE8614326.1"/>
    <property type="molecule type" value="Genomic_DNA"/>
</dbReference>
<evidence type="ECO:0000313" key="4">
    <source>
        <dbReference type="EMBL" id="CAE8614326.1"/>
    </source>
</evidence>
<feature type="domain" description="Plastid lipid-associated protein/fibrillin conserved" evidence="3">
    <location>
        <begin position="207"/>
        <end position="355"/>
    </location>
</feature>
<dbReference type="AlphaFoldDB" id="A0A813FNF6"/>
<keyword evidence="2" id="KW-0934">Plastid</keyword>
<dbReference type="InterPro" id="IPR039633">
    <property type="entry name" value="PAP"/>
</dbReference>
<gene>
    <name evidence="4" type="ORF">PGLA1383_LOCUS32051</name>
</gene>
<dbReference type="GO" id="GO:0009536">
    <property type="term" value="C:plastid"/>
    <property type="evidence" value="ECO:0007669"/>
    <property type="project" value="UniProtKB-SubCell"/>
</dbReference>
<dbReference type="OrthoDB" id="201398at2759"/>
<evidence type="ECO:0000259" key="3">
    <source>
        <dbReference type="Pfam" id="PF04755"/>
    </source>
</evidence>
<reference evidence="4" key="1">
    <citation type="submission" date="2021-02" db="EMBL/GenBank/DDBJ databases">
        <authorList>
            <person name="Dougan E. K."/>
            <person name="Rhodes N."/>
            <person name="Thang M."/>
            <person name="Chan C."/>
        </authorList>
    </citation>
    <scope>NUCLEOTIDE SEQUENCE</scope>
</reference>
<accession>A0A813FNF6</accession>
<dbReference type="InterPro" id="IPR006843">
    <property type="entry name" value="PAP/fibrillin_dom"/>
</dbReference>
<dbReference type="Proteomes" id="UP000654075">
    <property type="component" value="Unassembled WGS sequence"/>
</dbReference>
<protein>
    <recommendedName>
        <fullName evidence="3">Plastid lipid-associated protein/fibrillin conserved domain-containing protein</fullName>
    </recommendedName>
</protein>
<dbReference type="OMA" id="NIFIQAK"/>
<evidence type="ECO:0000256" key="2">
    <source>
        <dbReference type="ARBA" id="ARBA00022640"/>
    </source>
</evidence>
<evidence type="ECO:0000256" key="1">
    <source>
        <dbReference type="ARBA" id="ARBA00004474"/>
    </source>
</evidence>
<proteinExistence type="predicted"/>